<proteinExistence type="predicted"/>
<sequence length="48" mass="5461">MQVYYGNGESKVRDCIVRKIYRLSDARISITGMGNRMFEAAPYGRSTV</sequence>
<dbReference type="AlphaFoldDB" id="A0A4Y2NYG0"/>
<comment type="caution">
    <text evidence="2">The sequence shown here is derived from an EMBL/GenBank/DDBJ whole genome shotgun (WGS) entry which is preliminary data.</text>
</comment>
<dbReference type="EMBL" id="BGPR01130116">
    <property type="protein sequence ID" value="GBN43837.1"/>
    <property type="molecule type" value="Genomic_DNA"/>
</dbReference>
<evidence type="ECO:0000313" key="1">
    <source>
        <dbReference type="EMBL" id="GBN43837.1"/>
    </source>
</evidence>
<feature type="non-terminal residue" evidence="2">
    <location>
        <position position="48"/>
    </location>
</feature>
<evidence type="ECO:0000313" key="2">
    <source>
        <dbReference type="EMBL" id="GBN43862.1"/>
    </source>
</evidence>
<name>A0A4Y2NYG0_ARAVE</name>
<organism evidence="2 3">
    <name type="scientific">Araneus ventricosus</name>
    <name type="common">Orbweaver spider</name>
    <name type="synonym">Epeira ventricosa</name>
    <dbReference type="NCBI Taxonomy" id="182803"/>
    <lineage>
        <taxon>Eukaryota</taxon>
        <taxon>Metazoa</taxon>
        <taxon>Ecdysozoa</taxon>
        <taxon>Arthropoda</taxon>
        <taxon>Chelicerata</taxon>
        <taxon>Arachnida</taxon>
        <taxon>Araneae</taxon>
        <taxon>Araneomorphae</taxon>
        <taxon>Entelegynae</taxon>
        <taxon>Araneoidea</taxon>
        <taxon>Araneidae</taxon>
        <taxon>Araneus</taxon>
    </lineage>
</organism>
<dbReference type="EMBL" id="BGPR01130125">
    <property type="protein sequence ID" value="GBN43862.1"/>
    <property type="molecule type" value="Genomic_DNA"/>
</dbReference>
<accession>A0A4Y2NYG0</accession>
<protein>
    <submittedName>
        <fullName evidence="2">Uncharacterized protein</fullName>
    </submittedName>
</protein>
<evidence type="ECO:0000313" key="3">
    <source>
        <dbReference type="Proteomes" id="UP000499080"/>
    </source>
</evidence>
<gene>
    <name evidence="2" type="ORF">AVEN_146329_1</name>
    <name evidence="1" type="ORF">AVEN_275375_1</name>
</gene>
<reference evidence="2 3" key="1">
    <citation type="journal article" date="2019" name="Sci. Rep.">
        <title>Orb-weaving spider Araneus ventricosus genome elucidates the spidroin gene catalogue.</title>
        <authorList>
            <person name="Kono N."/>
            <person name="Nakamura H."/>
            <person name="Ohtoshi R."/>
            <person name="Moran D.A.P."/>
            <person name="Shinohara A."/>
            <person name="Yoshida Y."/>
            <person name="Fujiwara M."/>
            <person name="Mori M."/>
            <person name="Tomita M."/>
            <person name="Arakawa K."/>
        </authorList>
    </citation>
    <scope>NUCLEOTIDE SEQUENCE [LARGE SCALE GENOMIC DNA]</scope>
</reference>
<keyword evidence="3" id="KW-1185">Reference proteome</keyword>
<dbReference type="Proteomes" id="UP000499080">
    <property type="component" value="Unassembled WGS sequence"/>
</dbReference>